<keyword evidence="2" id="KW-0418">Kinase</keyword>
<dbReference type="PANTHER" id="PTHR22603">
    <property type="entry name" value="CHOLINE/ETHANOALAMINE KINASE"/>
    <property type="match status" value="1"/>
</dbReference>
<accession>A0A8H4P0E6</accession>
<dbReference type="GO" id="GO:0004103">
    <property type="term" value="F:choline kinase activity"/>
    <property type="evidence" value="ECO:0007669"/>
    <property type="project" value="TreeGrafter"/>
</dbReference>
<keyword evidence="3" id="KW-1185">Reference proteome</keyword>
<keyword evidence="2" id="KW-0808">Transferase</keyword>
<name>A0A8H4P0E6_9HYPO</name>
<dbReference type="Gene3D" id="3.90.1200.10">
    <property type="match status" value="1"/>
</dbReference>
<gene>
    <name evidence="2" type="ORF">F53441_287</name>
</gene>
<evidence type="ECO:0000313" key="2">
    <source>
        <dbReference type="EMBL" id="KAF4457934.1"/>
    </source>
</evidence>
<sequence length="379" mass="43390">MIECVRVPLKLPNDREPSKPMIRDLVGTFLKEWATINPEDLIVRYETDTSAHCFVERPKHLSPQGGSDPTKVFIKFHMEEGVGVEAFKDLVPSKKEEAALVRHFSATGYGPKMIGFFDTDDGVQGRVDELINSRTLEPEDVETDDIRADIANAYAALHALKIPELRQNSVNMYYQAVLGGLRKYHKMEKLKRLGKEGGVDIDDVVDYDFASKIERILDYMRSIGAKEGWCMHDVQYGNVLVRNKPDKGESKIALIDFEFAFRNYRGFDIGGHWFQKMFKWTGETNKIVDCRPYSEGEKRHFCDIYARKWNEITGDNDTAEQVFTEATLGYMLALSFDIHFMSMAMDDDDSKDPLDSLGLKKLLDEFEKGYLKFVSERVG</sequence>
<protein>
    <submittedName>
        <fullName evidence="2">Choline/ethanolamine kinase</fullName>
    </submittedName>
</protein>
<proteinExistence type="inferred from homology"/>
<dbReference type="InterPro" id="IPR011009">
    <property type="entry name" value="Kinase-like_dom_sf"/>
</dbReference>
<evidence type="ECO:0000313" key="3">
    <source>
        <dbReference type="Proteomes" id="UP000605986"/>
    </source>
</evidence>
<dbReference type="Gene3D" id="3.30.200.20">
    <property type="entry name" value="Phosphorylase Kinase, domain 1"/>
    <property type="match status" value="1"/>
</dbReference>
<dbReference type="Proteomes" id="UP000605986">
    <property type="component" value="Unassembled WGS sequence"/>
</dbReference>
<evidence type="ECO:0000256" key="1">
    <source>
        <dbReference type="ARBA" id="ARBA00038211"/>
    </source>
</evidence>
<comment type="similarity">
    <text evidence="1">Belongs to the choline/ethanolamine kinase family.</text>
</comment>
<dbReference type="GO" id="GO:0004305">
    <property type="term" value="F:ethanolamine kinase activity"/>
    <property type="evidence" value="ECO:0007669"/>
    <property type="project" value="TreeGrafter"/>
</dbReference>
<dbReference type="PANTHER" id="PTHR22603:SF93">
    <property type="entry name" value="RE24176P"/>
    <property type="match status" value="1"/>
</dbReference>
<dbReference type="Pfam" id="PF01633">
    <property type="entry name" value="Choline_kinase"/>
    <property type="match status" value="1"/>
</dbReference>
<dbReference type="AlphaFoldDB" id="A0A8H4P0E6"/>
<dbReference type="OrthoDB" id="3649325at2759"/>
<reference evidence="2" key="1">
    <citation type="submission" date="2020-01" db="EMBL/GenBank/DDBJ databases">
        <title>Identification and distribution of gene clusters putatively required for synthesis of sphingolipid metabolism inhibitors in phylogenetically diverse species of the filamentous fungus Fusarium.</title>
        <authorList>
            <person name="Kim H.-S."/>
            <person name="Busman M."/>
            <person name="Brown D.W."/>
            <person name="Divon H."/>
            <person name="Uhlig S."/>
            <person name="Proctor R.H."/>
        </authorList>
    </citation>
    <scope>NUCLEOTIDE SEQUENCE</scope>
    <source>
        <strain evidence="2">NRRL 53441</strain>
    </source>
</reference>
<dbReference type="SUPFAM" id="SSF56112">
    <property type="entry name" value="Protein kinase-like (PK-like)"/>
    <property type="match status" value="1"/>
</dbReference>
<dbReference type="GO" id="GO:0005737">
    <property type="term" value="C:cytoplasm"/>
    <property type="evidence" value="ECO:0007669"/>
    <property type="project" value="TreeGrafter"/>
</dbReference>
<organism evidence="2 3">
    <name type="scientific">Fusarium austroafricanum</name>
    <dbReference type="NCBI Taxonomy" id="2364996"/>
    <lineage>
        <taxon>Eukaryota</taxon>
        <taxon>Fungi</taxon>
        <taxon>Dikarya</taxon>
        <taxon>Ascomycota</taxon>
        <taxon>Pezizomycotina</taxon>
        <taxon>Sordariomycetes</taxon>
        <taxon>Hypocreomycetidae</taxon>
        <taxon>Hypocreales</taxon>
        <taxon>Nectriaceae</taxon>
        <taxon>Fusarium</taxon>
        <taxon>Fusarium concolor species complex</taxon>
    </lineage>
</organism>
<dbReference type="EMBL" id="JAADJG010000008">
    <property type="protein sequence ID" value="KAF4457934.1"/>
    <property type="molecule type" value="Genomic_DNA"/>
</dbReference>
<comment type="caution">
    <text evidence="2">The sequence shown here is derived from an EMBL/GenBank/DDBJ whole genome shotgun (WGS) entry which is preliminary data.</text>
</comment>
<dbReference type="GO" id="GO:0006646">
    <property type="term" value="P:phosphatidylethanolamine biosynthetic process"/>
    <property type="evidence" value="ECO:0007669"/>
    <property type="project" value="TreeGrafter"/>
</dbReference>